<dbReference type="InterPro" id="IPR036812">
    <property type="entry name" value="NAD(P)_OxRdtase_dom_sf"/>
</dbReference>
<dbReference type="Gene3D" id="3.20.20.100">
    <property type="entry name" value="NADP-dependent oxidoreductase domain"/>
    <property type="match status" value="1"/>
</dbReference>
<dbReference type="AlphaFoldDB" id="A0A7L5BWW6"/>
<protein>
    <submittedName>
        <fullName evidence="3">Aldo/keto reductase</fullName>
    </submittedName>
</protein>
<dbReference type="PANTHER" id="PTHR43364:SF4">
    <property type="entry name" value="NAD(P)-LINKED OXIDOREDUCTASE SUPERFAMILY PROTEIN"/>
    <property type="match status" value="1"/>
</dbReference>
<dbReference type="GO" id="GO:0005829">
    <property type="term" value="C:cytosol"/>
    <property type="evidence" value="ECO:0007669"/>
    <property type="project" value="TreeGrafter"/>
</dbReference>
<evidence type="ECO:0000256" key="1">
    <source>
        <dbReference type="ARBA" id="ARBA00023002"/>
    </source>
</evidence>
<dbReference type="PANTHER" id="PTHR43364">
    <property type="entry name" value="NADH-SPECIFIC METHYLGLYOXAL REDUCTASE-RELATED"/>
    <property type="match status" value="1"/>
</dbReference>
<gene>
    <name evidence="3" type="ORF">G5B40_13550</name>
</gene>
<dbReference type="InterPro" id="IPR050523">
    <property type="entry name" value="AKR_Detox_Biosynth"/>
</dbReference>
<evidence type="ECO:0000259" key="2">
    <source>
        <dbReference type="Pfam" id="PF00248"/>
    </source>
</evidence>
<keyword evidence="4" id="KW-1185">Reference proteome</keyword>
<evidence type="ECO:0000313" key="3">
    <source>
        <dbReference type="EMBL" id="QIE56395.1"/>
    </source>
</evidence>
<organism evidence="3 4">
    <name type="scientific">Pikeienuella piscinae</name>
    <dbReference type="NCBI Taxonomy" id="2748098"/>
    <lineage>
        <taxon>Bacteria</taxon>
        <taxon>Pseudomonadati</taxon>
        <taxon>Pseudomonadota</taxon>
        <taxon>Alphaproteobacteria</taxon>
        <taxon>Rhodobacterales</taxon>
        <taxon>Paracoccaceae</taxon>
        <taxon>Pikeienuella</taxon>
    </lineage>
</organism>
<dbReference type="Pfam" id="PF00248">
    <property type="entry name" value="Aldo_ket_red"/>
    <property type="match status" value="1"/>
</dbReference>
<sequence length="316" mass="34090">MKTRRLGRTGARVSELCFGTMSFGGDADEAVSGALYSACRDAGVDFFDCADVYAGGRSEEILGRLIKGHRDEVFITSKCAMGPHKGASRRTIRLSCEASLRRLGVDRIDLYFMHVFDETVPLEETLRALEDLRAAGKVAHIGCSNYAAWQIAKANGIAAREGFAPFEVIQPMYNLIKRQAEVEILPLAMAEDLGVISYGPGAGGLLTGKYVQGADGRFSVNQDYQKRYGDAWFHDVAAAFAAFAADRGVHPMTLAVAWAKAHPAISCPIIGARSVEQLRASLDAANFDMSPELHAEIAALSRTPSPATDRLEEQGG</sequence>
<dbReference type="EMBL" id="CP049056">
    <property type="protein sequence ID" value="QIE56395.1"/>
    <property type="molecule type" value="Genomic_DNA"/>
</dbReference>
<evidence type="ECO:0000313" key="4">
    <source>
        <dbReference type="Proteomes" id="UP000503336"/>
    </source>
</evidence>
<dbReference type="KEGG" id="hdh:G5B40_13550"/>
<dbReference type="RefSeq" id="WP_165099584.1">
    <property type="nucleotide sequence ID" value="NZ_CP049056.1"/>
</dbReference>
<name>A0A7L5BWW6_9RHOB</name>
<accession>A0A7L5BWW6</accession>
<keyword evidence="1" id="KW-0560">Oxidoreductase</keyword>
<dbReference type="Proteomes" id="UP000503336">
    <property type="component" value="Chromosome"/>
</dbReference>
<dbReference type="GO" id="GO:0016491">
    <property type="term" value="F:oxidoreductase activity"/>
    <property type="evidence" value="ECO:0007669"/>
    <property type="project" value="UniProtKB-KW"/>
</dbReference>
<dbReference type="InterPro" id="IPR023210">
    <property type="entry name" value="NADP_OxRdtase_dom"/>
</dbReference>
<feature type="domain" description="NADP-dependent oxidoreductase" evidence="2">
    <location>
        <begin position="15"/>
        <end position="300"/>
    </location>
</feature>
<dbReference type="SUPFAM" id="SSF51430">
    <property type="entry name" value="NAD(P)-linked oxidoreductase"/>
    <property type="match status" value="1"/>
</dbReference>
<reference evidence="3 4" key="1">
    <citation type="submission" date="2020-02" db="EMBL/GenBank/DDBJ databases">
        <title>complete genome sequence of Rhodobacteraceae bacterium.</title>
        <authorList>
            <person name="Park J."/>
            <person name="Kim Y.-S."/>
            <person name="Kim K.-H."/>
        </authorList>
    </citation>
    <scope>NUCLEOTIDE SEQUENCE [LARGE SCALE GENOMIC DNA]</scope>
    <source>
        <strain evidence="3 4">RR4-56</strain>
    </source>
</reference>
<proteinExistence type="predicted"/>